<feature type="signal peptide" evidence="5">
    <location>
        <begin position="1"/>
        <end position="18"/>
    </location>
</feature>
<accession>A0A914V1K3</accession>
<dbReference type="GO" id="GO:0036122">
    <property type="term" value="F:BMP binding"/>
    <property type="evidence" value="ECO:0007669"/>
    <property type="project" value="TreeGrafter"/>
</dbReference>
<dbReference type="SMART" id="SM00041">
    <property type="entry name" value="CT"/>
    <property type="match status" value="1"/>
</dbReference>
<dbReference type="InterPro" id="IPR006207">
    <property type="entry name" value="Cys_knot_C"/>
</dbReference>
<keyword evidence="7" id="KW-1185">Reference proteome</keyword>
<evidence type="ECO:0000313" key="7">
    <source>
        <dbReference type="Proteomes" id="UP000887566"/>
    </source>
</evidence>
<feature type="domain" description="CTCK" evidence="6">
    <location>
        <begin position="154"/>
        <end position="242"/>
    </location>
</feature>
<dbReference type="InterPro" id="IPR004133">
    <property type="entry name" value="DAN_dom"/>
</dbReference>
<dbReference type="WBParaSite" id="PSAMB.scaffold1384size32322.g12760.t1">
    <property type="protein sequence ID" value="PSAMB.scaffold1384size32322.g12760.t1"/>
    <property type="gene ID" value="PSAMB.scaffold1384size32322.g12760"/>
</dbReference>
<evidence type="ECO:0000313" key="8">
    <source>
        <dbReference type="WBParaSite" id="PSAMB.scaffold1384size32322.g12760.t1"/>
    </source>
</evidence>
<comment type="subcellular location">
    <subcellularLocation>
        <location evidence="1">Secreted</location>
    </subcellularLocation>
</comment>
<dbReference type="GO" id="GO:0038098">
    <property type="term" value="P:sequestering of BMP from receptor via BMP binding"/>
    <property type="evidence" value="ECO:0007669"/>
    <property type="project" value="TreeGrafter"/>
</dbReference>
<evidence type="ECO:0000256" key="3">
    <source>
        <dbReference type="ARBA" id="ARBA00022729"/>
    </source>
</evidence>
<dbReference type="InterPro" id="IPR029034">
    <property type="entry name" value="Cystine-knot_cytokine"/>
</dbReference>
<dbReference type="AlphaFoldDB" id="A0A914V1K3"/>
<organism evidence="7 8">
    <name type="scientific">Plectus sambesii</name>
    <dbReference type="NCBI Taxonomy" id="2011161"/>
    <lineage>
        <taxon>Eukaryota</taxon>
        <taxon>Metazoa</taxon>
        <taxon>Ecdysozoa</taxon>
        <taxon>Nematoda</taxon>
        <taxon>Chromadorea</taxon>
        <taxon>Plectida</taxon>
        <taxon>Plectina</taxon>
        <taxon>Plectoidea</taxon>
        <taxon>Plectidae</taxon>
        <taxon>Plectus</taxon>
    </lineage>
</organism>
<keyword evidence="2" id="KW-0964">Secreted</keyword>
<dbReference type="Proteomes" id="UP000887566">
    <property type="component" value="Unplaced"/>
</dbReference>
<dbReference type="Gene3D" id="2.10.90.10">
    <property type="entry name" value="Cystine-knot cytokines"/>
    <property type="match status" value="1"/>
</dbReference>
<sequence>MLLCASLLVRTAFGRPQAVPPVAESSTDTDPDAAIMTSDVPDSYDRYKVAIIDENATNPSTTLDRMSLYRQPLDRAQFAEKSEQAFMALQSDPYEERPLMTPEEKRWRWHQRTNQLGDDGTKLPGKGRKKLPGRGKAMAIASANLFNNKQKCDGELFKQRVRMAGCLSKIVVNKFCHGQCSSFFIPKLRAKKLKAAFQSCAACVPAEYDNIEVTLHCPTRNPPQVTRTVMKVKRCECRALDRDRF</sequence>
<dbReference type="PANTHER" id="PTHR15283">
    <property type="entry name" value="GREMLIN 1"/>
    <property type="match status" value="1"/>
</dbReference>
<evidence type="ECO:0000259" key="6">
    <source>
        <dbReference type="SMART" id="SM00041"/>
    </source>
</evidence>
<reference evidence="8" key="1">
    <citation type="submission" date="2022-11" db="UniProtKB">
        <authorList>
            <consortium name="WormBaseParasite"/>
        </authorList>
    </citation>
    <scope>IDENTIFICATION</scope>
</reference>
<dbReference type="GO" id="GO:0048018">
    <property type="term" value="F:receptor ligand activity"/>
    <property type="evidence" value="ECO:0007669"/>
    <property type="project" value="TreeGrafter"/>
</dbReference>
<feature type="chain" id="PRO_5037286690" evidence="5">
    <location>
        <begin position="19"/>
        <end position="245"/>
    </location>
</feature>
<keyword evidence="4" id="KW-1015">Disulfide bond</keyword>
<protein>
    <submittedName>
        <fullName evidence="8">Bursicon</fullName>
    </submittedName>
</protein>
<dbReference type="Pfam" id="PF03045">
    <property type="entry name" value="DAN"/>
    <property type="match status" value="1"/>
</dbReference>
<dbReference type="GO" id="GO:0009887">
    <property type="term" value="P:animal organ morphogenesis"/>
    <property type="evidence" value="ECO:0007669"/>
    <property type="project" value="TreeGrafter"/>
</dbReference>
<evidence type="ECO:0000256" key="4">
    <source>
        <dbReference type="ARBA" id="ARBA00023157"/>
    </source>
</evidence>
<evidence type="ECO:0000256" key="5">
    <source>
        <dbReference type="SAM" id="SignalP"/>
    </source>
</evidence>
<keyword evidence="3 5" id="KW-0732">Signal</keyword>
<dbReference type="GO" id="GO:0005615">
    <property type="term" value="C:extracellular space"/>
    <property type="evidence" value="ECO:0007669"/>
    <property type="project" value="TreeGrafter"/>
</dbReference>
<evidence type="ECO:0000256" key="1">
    <source>
        <dbReference type="ARBA" id="ARBA00004613"/>
    </source>
</evidence>
<proteinExistence type="predicted"/>
<dbReference type="PANTHER" id="PTHR15283:SF4">
    <property type="entry name" value="BURSICON"/>
    <property type="match status" value="1"/>
</dbReference>
<evidence type="ECO:0000256" key="2">
    <source>
        <dbReference type="ARBA" id="ARBA00022525"/>
    </source>
</evidence>
<dbReference type="SUPFAM" id="SSF57501">
    <property type="entry name" value="Cystine-knot cytokines"/>
    <property type="match status" value="1"/>
</dbReference>
<name>A0A914V1K3_9BILA</name>